<gene>
    <name evidence="4" type="primary">LOC108560010</name>
</gene>
<feature type="region of interest" description="Disordered" evidence="2">
    <location>
        <begin position="159"/>
        <end position="203"/>
    </location>
</feature>
<feature type="compositionally biased region" description="Polar residues" evidence="2">
    <location>
        <begin position="272"/>
        <end position="282"/>
    </location>
</feature>
<accession>A0ABM1MEB3</accession>
<feature type="compositionally biased region" description="Polar residues" evidence="2">
    <location>
        <begin position="1314"/>
        <end position="1325"/>
    </location>
</feature>
<evidence type="ECO:0000256" key="1">
    <source>
        <dbReference type="SAM" id="Coils"/>
    </source>
</evidence>
<dbReference type="GeneID" id="108560010"/>
<reference evidence="4" key="1">
    <citation type="submission" date="2025-08" db="UniProtKB">
        <authorList>
            <consortium name="RefSeq"/>
        </authorList>
    </citation>
    <scope>IDENTIFICATION</scope>
    <source>
        <tissue evidence="4">Whole Larva</tissue>
    </source>
</reference>
<name>A0ABM1MEB3_NICVS</name>
<keyword evidence="3" id="KW-1185">Reference proteome</keyword>
<feature type="compositionally biased region" description="Polar residues" evidence="2">
    <location>
        <begin position="1105"/>
        <end position="1115"/>
    </location>
</feature>
<proteinExistence type="predicted"/>
<feature type="region of interest" description="Disordered" evidence="2">
    <location>
        <begin position="253"/>
        <end position="326"/>
    </location>
</feature>
<feature type="compositionally biased region" description="Polar residues" evidence="2">
    <location>
        <begin position="182"/>
        <end position="191"/>
    </location>
</feature>
<feature type="coiled-coil region" evidence="1">
    <location>
        <begin position="642"/>
        <end position="669"/>
    </location>
</feature>
<evidence type="ECO:0000313" key="3">
    <source>
        <dbReference type="Proteomes" id="UP000695000"/>
    </source>
</evidence>
<feature type="compositionally biased region" description="Basic residues" evidence="2">
    <location>
        <begin position="24"/>
        <end position="33"/>
    </location>
</feature>
<keyword evidence="1" id="KW-0175">Coiled coil</keyword>
<feature type="compositionally biased region" description="Low complexity" evidence="2">
    <location>
        <begin position="1533"/>
        <end position="1550"/>
    </location>
</feature>
<dbReference type="RefSeq" id="XP_017772913.1">
    <property type="nucleotide sequence ID" value="XM_017917424.1"/>
</dbReference>
<dbReference type="Proteomes" id="UP000695000">
    <property type="component" value="Unplaced"/>
</dbReference>
<feature type="region of interest" description="Disordered" evidence="2">
    <location>
        <begin position="1077"/>
        <end position="1119"/>
    </location>
</feature>
<evidence type="ECO:0000256" key="2">
    <source>
        <dbReference type="SAM" id="MobiDB-lite"/>
    </source>
</evidence>
<organism evidence="3 4">
    <name type="scientific">Nicrophorus vespilloides</name>
    <name type="common">Boreal carrion beetle</name>
    <dbReference type="NCBI Taxonomy" id="110193"/>
    <lineage>
        <taxon>Eukaryota</taxon>
        <taxon>Metazoa</taxon>
        <taxon>Ecdysozoa</taxon>
        <taxon>Arthropoda</taxon>
        <taxon>Hexapoda</taxon>
        <taxon>Insecta</taxon>
        <taxon>Pterygota</taxon>
        <taxon>Neoptera</taxon>
        <taxon>Endopterygota</taxon>
        <taxon>Coleoptera</taxon>
        <taxon>Polyphaga</taxon>
        <taxon>Staphyliniformia</taxon>
        <taxon>Silphidae</taxon>
        <taxon>Nicrophorinae</taxon>
        <taxon>Nicrophorus</taxon>
    </lineage>
</organism>
<protein>
    <submittedName>
        <fullName evidence="4">Uncharacterized protein LOC108560010 isoform X2</fullName>
    </submittedName>
</protein>
<evidence type="ECO:0000313" key="4">
    <source>
        <dbReference type="RefSeq" id="XP_017772913.1"/>
    </source>
</evidence>
<feature type="compositionally biased region" description="Basic and acidic residues" evidence="2">
    <location>
        <begin position="193"/>
        <end position="203"/>
    </location>
</feature>
<feature type="region of interest" description="Disordered" evidence="2">
    <location>
        <begin position="1521"/>
        <end position="1559"/>
    </location>
</feature>
<feature type="region of interest" description="Disordered" evidence="2">
    <location>
        <begin position="1"/>
        <end position="51"/>
    </location>
</feature>
<feature type="region of interest" description="Disordered" evidence="2">
    <location>
        <begin position="1314"/>
        <end position="1336"/>
    </location>
</feature>
<feature type="coiled-coil region" evidence="1">
    <location>
        <begin position="454"/>
        <end position="482"/>
    </location>
</feature>
<feature type="region of interest" description="Disordered" evidence="2">
    <location>
        <begin position="603"/>
        <end position="633"/>
    </location>
</feature>
<sequence>MSKVNPVSRSTSVSSLDQLTQSKQRGKQRKVSRVRLPTPPPDPNLQEDEAKSNKEVLDYLESLQRSQPHPALSRSTSAFAPAIAAEDAFDHLDKLYKLMEQMLTLREQNVLLHRRIMDLERFRNMQDMNRKLDCAEEVPDCDPDSEFAEHYLYNILTETKKDPKAKPPPRFRQSILRKSQRARTQSASEEPQQTERRISIDKQSKVSKWTKVKAAFKWEKASPTVSDAKSQDSGLGSMQPVNYEMARYLRVPSTSEELGTSPADSGAAEISTPGTLSSASSTEDLHHRHHVRRRTQIEDTSDDEPFFTYDIPKEETSTSSGRKTHKTPWEKMKDILQTQTRNSFKKKHRLSAKSDDFKIDLSIGSDNEDVFEDPPKSPRLIVQSPEEISLENEALSLEHNIPIDIIARYQVYTDDNSSKWDKVKKAFLTHTRDDTIPAIRREPNPTKESDEKLHAEIQKNYIELQKKLSQEFQEKLQEWERSKLNSPCASIGSTTPQIPQEETKDLAFKKKMEEWEKIKSQPKHMQLQSEENLPPEFRKKLQEWKKIKKSSIKEDSAGSSGCGAKRKLSDWPKWKSINTTLDAQQLSDDFLKKYESWKQIKAGTTTPTEEMESRGSFKTPSPRLMRKEGSTKKIKEQTGKELQWFEKELGKIEREKQRLERDRQKFLDREERSVGGGNKKEILVHTPSGFYRFEGISRKFTQKLYEWEKAQGIGPEESTFALLKSSCIPDIRGMTSDSSSNLMRSKSADSIMNPEMSTGCPLMSQQPSSLSLNDMENLEKDIIIDDNLYLEEPEALIVEVEDVVEETASFLENYMEKHIPVYQKQETSNMCEGETKAAPTIRRSESARAQANYNLIEEIINLLRGLIDNEKDIEHIEDEKMKTDSIIIINSDDDVDVKTLKEKQTKQRKLSGLLLGKLQMLQEANNSVAVNLAKEDDKNSARLVDVIDTVQDLSSEIYNLAENIDNSIYRRCKNQLESDIINSSAQLYPQICENLGGLNNKILELRRNLSYICAASDMSVASWRKKVERNSLKRVPSVDRKRVILRRSKSKEDSPSELRKQVEQGAIKKRIRYRQKGIHSRTLDESDDDEEEIPRKPNKPRRIRSQNSTESNKSIQETKLETRVEEKELSPVLVDPVVAEKVIVPTKTTNFLNFEEPSQINETQDSPVTLFVKTTRKLFTPIIATQITTPPNTPTTCKKQDSILENQVRNLPPLPASPTPQRKNKEISPNIRLMMVKYNQKIADDVPRSGGSSGSASPVAWRSPVLERRVKAQTEKYQQDLQKMSPLLGGRREVQKSASMGLMVSGNKQVTIHSNMGTPENSPKPTTKGILKSSSTSVIHAKKPETNFTPLPEITEKRNVNLHLNISQSVCELCDERSMKLKKAKEEFLNSPPPSAPVLLRTSPIKYPAKNRLSQISVGSESSCTSSAYEGVLIKSASAGMINIAPDAYKQFDPEVHADGYVSLPRAAKKSKESLLSNITSKFRKVKMRRHKEANRMVAVPTLCRQSLVVDISASQETLNEAQSRLSLPGVDSRGTSSGETSPTSSRTGSWIKKLKPKP</sequence>
<feature type="compositionally biased region" description="Polar residues" evidence="2">
    <location>
        <begin position="1"/>
        <end position="23"/>
    </location>
</feature>